<dbReference type="InterPro" id="IPR023408">
    <property type="entry name" value="MscS_beta-dom_sf"/>
</dbReference>
<evidence type="ECO:0000256" key="7">
    <source>
        <dbReference type="SAM" id="Coils"/>
    </source>
</evidence>
<comment type="similarity">
    <text evidence="2">Belongs to the MscS (TC 1.A.23) family.</text>
</comment>
<evidence type="ECO:0000256" key="3">
    <source>
        <dbReference type="ARBA" id="ARBA00022475"/>
    </source>
</evidence>
<keyword evidence="4 8" id="KW-0812">Transmembrane</keyword>
<dbReference type="SUPFAM" id="SSF50182">
    <property type="entry name" value="Sm-like ribonucleoproteins"/>
    <property type="match status" value="1"/>
</dbReference>
<dbReference type="InterPro" id="IPR024393">
    <property type="entry name" value="MscS_porin"/>
</dbReference>
<evidence type="ECO:0000256" key="2">
    <source>
        <dbReference type="ARBA" id="ARBA00008017"/>
    </source>
</evidence>
<dbReference type="GO" id="GO:0008381">
    <property type="term" value="F:mechanosensitive monoatomic ion channel activity"/>
    <property type="evidence" value="ECO:0007669"/>
    <property type="project" value="UniProtKB-ARBA"/>
</dbReference>
<sequence>MAETPASSSIVVPAQSLPSADVITAKIKATEGNSTVTEEQKTRELEQYRAILSDLEAIKNLDNQAIGYRTALETAPKETAVIKTELKKIAADTPTLPTLTKSANLQEIEQLLVRERADMVALDAQRLELDKTIEDLQQQPSAARQRLTEVKLLLEKRNTELKQPLSDSLTADEKQIRQWVLTSQRERLRIESLMLEQQILSAAVRTELALAQRERNLLLKQQLQTRHDWLENAADRQRRAEAEQAQAETQAAERSLADAHPVARQLAKNNATLSERITELTEQLNVLTDQQTAIEREHTRIEQDFRSARQRLELVGLNHALGQVLIDQRNQLPEQRVLRKAAAERADIISETTLNQIRLREELRQLNNEEQALSHYLTPIPITERRATLRKVLREQLQSRLKLLQQSIALEDRYLRALSDLDDRAQQLLRITINYEQFLAERLLWVRSIVPITQQTFTALPTAIDWLIAPTNWYDLVLVLYKELKTSVVLWITIIGFSVLITRTHAIRRYIRATAEPLRRVSSDRFSYTLIALGWTVLLALPWSLLLFVIGWRLNVSLEATLFTKAIGQALLSLTAMLYGLRAFSLLCMSSGVADRHFRWHGDTLVLLRHTITWATWLLIPFGFIATAVYHHPDSNFSGTLGRLALITYMFILAGFTVRVAHPKTGAFKHLLTAHPTGWANRLRYVWYPIVVAVPLLLAVLALAGYLYTAGILLKSLVGELWLILTLLVVQQVIIRWLNVTRRSLALQAALDARATREDTEGRDDSAEITQNEEEIDFAALDEQTRQLVNSLIFVTGLAGLWAIWADMLPALTLFEHVTLWHYTGADSGQLVPMTLADLVLVLLIVGLAIIAARNLPALLEIVLLRHTSISAGSRYTLITLTGYSITAGGILFTFSTLGLSWSQVQWLVAALSVGIGFGLQEIVANFISGLIILFERPIRVGDVVTIGDITGSVTKINIRATTIRNWDRQELLVPNKEFITGRLLNWTLTDKINRLVVTVGIDYEADVRQALTTLTRIVEDNPRVLSDPAPLITFEGFGDNALILVLRCYLDSLEHRMAVTTELHQAIHDNFRAANIGIAYPQRDLHLHSTQPLEVRIITD</sequence>
<evidence type="ECO:0000313" key="13">
    <source>
        <dbReference type="EMBL" id="MBB1126343.1"/>
    </source>
</evidence>
<feature type="transmembrane region" description="Helical" evidence="8">
    <location>
        <begin position="839"/>
        <end position="864"/>
    </location>
</feature>
<protein>
    <submittedName>
        <fullName evidence="13">Mechanosensitive ion channel</fullName>
    </submittedName>
</protein>
<name>A0A839HBH8_9GAMM</name>
<dbReference type="SUPFAM" id="SSF82861">
    <property type="entry name" value="Mechanosensitive channel protein MscS (YggB), transmembrane region"/>
    <property type="match status" value="1"/>
</dbReference>
<comment type="subcellular location">
    <subcellularLocation>
        <location evidence="1">Cell membrane</location>
        <topology evidence="1">Multi-pass membrane protein</topology>
    </subcellularLocation>
</comment>
<dbReference type="InterPro" id="IPR010920">
    <property type="entry name" value="LSM_dom_sf"/>
</dbReference>
<dbReference type="PANTHER" id="PTHR30347">
    <property type="entry name" value="POTASSIUM CHANNEL RELATED"/>
    <property type="match status" value="1"/>
</dbReference>
<dbReference type="Pfam" id="PF00924">
    <property type="entry name" value="MS_channel_2nd"/>
    <property type="match status" value="1"/>
</dbReference>
<evidence type="ECO:0000313" key="14">
    <source>
        <dbReference type="Proteomes" id="UP000548632"/>
    </source>
</evidence>
<dbReference type="Proteomes" id="UP000548632">
    <property type="component" value="Unassembled WGS sequence"/>
</dbReference>
<evidence type="ECO:0000259" key="9">
    <source>
        <dbReference type="Pfam" id="PF00924"/>
    </source>
</evidence>
<dbReference type="InterPro" id="IPR052702">
    <property type="entry name" value="MscS-like_channel"/>
</dbReference>
<dbReference type="InterPro" id="IPR049278">
    <property type="entry name" value="MS_channel_C"/>
</dbReference>
<feature type="transmembrane region" description="Helical" evidence="8">
    <location>
        <begin position="721"/>
        <end position="738"/>
    </location>
</feature>
<feature type="domain" description="Mechanosensitive ion channel MscS porin" evidence="11">
    <location>
        <begin position="26"/>
        <end position="264"/>
    </location>
</feature>
<dbReference type="InterPro" id="IPR006686">
    <property type="entry name" value="MscS_channel_CS"/>
</dbReference>
<dbReference type="GO" id="GO:0005886">
    <property type="term" value="C:plasma membrane"/>
    <property type="evidence" value="ECO:0007669"/>
    <property type="project" value="UniProtKB-SubCell"/>
</dbReference>
<comment type="caution">
    <text evidence="13">The sequence shown here is derived from an EMBL/GenBank/DDBJ whole genome shotgun (WGS) entry which is preliminary data.</text>
</comment>
<dbReference type="InterPro" id="IPR006685">
    <property type="entry name" value="MscS_channel_2nd"/>
</dbReference>
<evidence type="ECO:0000256" key="1">
    <source>
        <dbReference type="ARBA" id="ARBA00004651"/>
    </source>
</evidence>
<evidence type="ECO:0000259" key="11">
    <source>
        <dbReference type="Pfam" id="PF12795"/>
    </source>
</evidence>
<dbReference type="InterPro" id="IPR025692">
    <property type="entry name" value="MscS_IM_dom1"/>
</dbReference>
<dbReference type="InterPro" id="IPR011014">
    <property type="entry name" value="MscS_channel_TM-2"/>
</dbReference>
<keyword evidence="14" id="KW-1185">Reference proteome</keyword>
<proteinExistence type="inferred from homology"/>
<evidence type="ECO:0000256" key="6">
    <source>
        <dbReference type="ARBA" id="ARBA00023136"/>
    </source>
</evidence>
<dbReference type="EMBL" id="JABVCQ010000017">
    <property type="protein sequence ID" value="MBB1126343.1"/>
    <property type="molecule type" value="Genomic_DNA"/>
</dbReference>
<evidence type="ECO:0000256" key="8">
    <source>
        <dbReference type="SAM" id="Phobius"/>
    </source>
</evidence>
<feature type="transmembrane region" description="Helical" evidence="8">
    <location>
        <begin position="907"/>
        <end position="935"/>
    </location>
</feature>
<feature type="transmembrane region" description="Helical" evidence="8">
    <location>
        <begin position="788"/>
        <end position="805"/>
    </location>
</feature>
<feature type="coiled-coil region" evidence="7">
    <location>
        <begin position="220"/>
        <end position="297"/>
    </location>
</feature>
<evidence type="ECO:0000259" key="10">
    <source>
        <dbReference type="Pfam" id="PF12794"/>
    </source>
</evidence>
<evidence type="ECO:0000256" key="5">
    <source>
        <dbReference type="ARBA" id="ARBA00022989"/>
    </source>
</evidence>
<dbReference type="PANTHER" id="PTHR30347:SF1">
    <property type="entry name" value="MECHANOSENSITIVE CHANNEL MSCK"/>
    <property type="match status" value="1"/>
</dbReference>
<dbReference type="PROSITE" id="PS01246">
    <property type="entry name" value="UPF0003"/>
    <property type="match status" value="1"/>
</dbReference>
<evidence type="ECO:0000256" key="4">
    <source>
        <dbReference type="ARBA" id="ARBA00022692"/>
    </source>
</evidence>
<keyword evidence="6 8" id="KW-0472">Membrane</keyword>
<feature type="transmembrane region" description="Helical" evidence="8">
    <location>
        <begin position="570"/>
        <end position="594"/>
    </location>
</feature>
<feature type="transmembrane region" description="Helical" evidence="8">
    <location>
        <begin position="685"/>
        <end position="709"/>
    </location>
</feature>
<feature type="transmembrane region" description="Helical" evidence="8">
    <location>
        <begin position="876"/>
        <end position="895"/>
    </location>
</feature>
<feature type="transmembrane region" description="Helical" evidence="8">
    <location>
        <begin position="641"/>
        <end position="661"/>
    </location>
</feature>
<evidence type="ECO:0000259" key="12">
    <source>
        <dbReference type="Pfam" id="PF21082"/>
    </source>
</evidence>
<keyword evidence="3" id="KW-1003">Cell membrane</keyword>
<dbReference type="Pfam" id="PF12794">
    <property type="entry name" value="MscS_TM"/>
    <property type="match status" value="1"/>
</dbReference>
<feature type="domain" description="Mechanosensitive ion channel MscS" evidence="9">
    <location>
        <begin position="923"/>
        <end position="988"/>
    </location>
</feature>
<gene>
    <name evidence="13" type="ORF">HUK38_08865</name>
</gene>
<accession>A0A839HBH8</accession>
<dbReference type="Pfam" id="PF12795">
    <property type="entry name" value="MscS_porin"/>
    <property type="match status" value="1"/>
</dbReference>
<organism evidence="13 14">
    <name type="scientific">Thiospirillum jenense</name>
    <dbReference type="NCBI Taxonomy" id="1653858"/>
    <lineage>
        <taxon>Bacteria</taxon>
        <taxon>Pseudomonadati</taxon>
        <taxon>Pseudomonadota</taxon>
        <taxon>Gammaproteobacteria</taxon>
        <taxon>Chromatiales</taxon>
        <taxon>Chromatiaceae</taxon>
        <taxon>Thiospirillum</taxon>
    </lineage>
</organism>
<feature type="transmembrane region" description="Helical" evidence="8">
    <location>
        <begin position="606"/>
        <end position="629"/>
    </location>
</feature>
<dbReference type="Gene3D" id="2.30.30.60">
    <property type="match status" value="1"/>
</dbReference>
<feature type="transmembrane region" description="Helical" evidence="8">
    <location>
        <begin position="526"/>
        <end position="550"/>
    </location>
</feature>
<keyword evidence="5 8" id="KW-1133">Transmembrane helix</keyword>
<dbReference type="Gene3D" id="3.30.70.100">
    <property type="match status" value="1"/>
</dbReference>
<keyword evidence="7" id="KW-0175">Coiled coil</keyword>
<reference evidence="13 14" key="1">
    <citation type="journal article" date="2020" name="Arch. Microbiol.">
        <title>The genome sequence of the giant phototrophic gammaproteobacterium Thiospirillum jenense gives insight into its physiological properties and phylogenetic relationships.</title>
        <authorList>
            <person name="Imhoff J.F."/>
            <person name="Meyer T.E."/>
            <person name="Kyndt J.A."/>
        </authorList>
    </citation>
    <scope>NUCLEOTIDE SEQUENCE [LARGE SCALE GENOMIC DNA]</scope>
    <source>
        <strain evidence="13 14">DSM 216</strain>
    </source>
</reference>
<dbReference type="Gene3D" id="1.10.287.1260">
    <property type="match status" value="1"/>
</dbReference>
<dbReference type="Pfam" id="PF21082">
    <property type="entry name" value="MS_channel_3rd"/>
    <property type="match status" value="1"/>
</dbReference>
<feature type="domain" description="Mechanosensitive ion channel MscS C-terminal" evidence="12">
    <location>
        <begin position="997"/>
        <end position="1079"/>
    </location>
</feature>
<dbReference type="InterPro" id="IPR011066">
    <property type="entry name" value="MscS_channel_C_sf"/>
</dbReference>
<dbReference type="AlphaFoldDB" id="A0A839HBH8"/>
<feature type="transmembrane region" description="Helical" evidence="8">
    <location>
        <begin position="488"/>
        <end position="506"/>
    </location>
</feature>
<feature type="domain" description="Mechanosensitive ion channel inner membrane" evidence="10">
    <location>
        <begin position="489"/>
        <end position="821"/>
    </location>
</feature>
<dbReference type="SUPFAM" id="SSF82689">
    <property type="entry name" value="Mechanosensitive channel protein MscS (YggB), C-terminal domain"/>
    <property type="match status" value="1"/>
</dbReference>
<feature type="coiled-coil region" evidence="7">
    <location>
        <begin position="105"/>
        <end position="139"/>
    </location>
</feature>
<dbReference type="RefSeq" id="WP_182583973.1">
    <property type="nucleotide sequence ID" value="NZ_JABVCQ010000017.1"/>
</dbReference>